<dbReference type="PANTHER" id="PTHR18964">
    <property type="entry name" value="ROK (REPRESSOR, ORF, KINASE) FAMILY"/>
    <property type="match status" value="1"/>
</dbReference>
<dbReference type="AlphaFoldDB" id="A0A7Y0Q448"/>
<keyword evidence="3" id="KW-0859">Xylose metabolism</keyword>
<evidence type="ECO:0000313" key="5">
    <source>
        <dbReference type="EMBL" id="NMP22864.1"/>
    </source>
</evidence>
<dbReference type="PROSITE" id="PS01125">
    <property type="entry name" value="ROK"/>
    <property type="match status" value="1"/>
</dbReference>
<dbReference type="Gene3D" id="3.30.420.40">
    <property type="match status" value="2"/>
</dbReference>
<dbReference type="GO" id="GO:0042732">
    <property type="term" value="P:D-xylose metabolic process"/>
    <property type="evidence" value="ECO:0007669"/>
    <property type="project" value="UniProtKB-KW"/>
</dbReference>
<dbReference type="SUPFAM" id="SSF46785">
    <property type="entry name" value="Winged helix' DNA-binding domain"/>
    <property type="match status" value="1"/>
</dbReference>
<dbReference type="Pfam" id="PF00480">
    <property type="entry name" value="ROK"/>
    <property type="match status" value="1"/>
</dbReference>
<dbReference type="PANTHER" id="PTHR18964:SF149">
    <property type="entry name" value="BIFUNCTIONAL UDP-N-ACETYLGLUCOSAMINE 2-EPIMERASE_N-ACETYLMANNOSAMINE KINASE"/>
    <property type="match status" value="1"/>
</dbReference>
<evidence type="ECO:0000259" key="4">
    <source>
        <dbReference type="Pfam" id="PF12802"/>
    </source>
</evidence>
<dbReference type="InterPro" id="IPR000600">
    <property type="entry name" value="ROK"/>
</dbReference>
<evidence type="ECO:0000313" key="6">
    <source>
        <dbReference type="Proteomes" id="UP000533476"/>
    </source>
</evidence>
<organism evidence="5 6">
    <name type="scientific">Sulfobacillus harzensis</name>
    <dbReference type="NCBI Taxonomy" id="2729629"/>
    <lineage>
        <taxon>Bacteria</taxon>
        <taxon>Bacillati</taxon>
        <taxon>Bacillota</taxon>
        <taxon>Clostridia</taxon>
        <taxon>Eubacteriales</taxon>
        <taxon>Clostridiales Family XVII. Incertae Sedis</taxon>
        <taxon>Sulfobacillus</taxon>
    </lineage>
</organism>
<evidence type="ECO:0000256" key="1">
    <source>
        <dbReference type="ARBA" id="ARBA00002486"/>
    </source>
</evidence>
<evidence type="ECO:0000256" key="3">
    <source>
        <dbReference type="ARBA" id="ARBA00022629"/>
    </source>
</evidence>
<evidence type="ECO:0000256" key="2">
    <source>
        <dbReference type="ARBA" id="ARBA00006479"/>
    </source>
</evidence>
<comment type="caution">
    <text evidence="5">The sequence shown here is derived from an EMBL/GenBank/DDBJ whole genome shotgun (WGS) entry which is preliminary data.</text>
</comment>
<dbReference type="Gene3D" id="1.10.10.10">
    <property type="entry name" value="Winged helix-like DNA-binding domain superfamily/Winged helix DNA-binding domain"/>
    <property type="match status" value="1"/>
</dbReference>
<reference evidence="5 6" key="1">
    <citation type="submission" date="2020-04" db="EMBL/GenBank/DDBJ databases">
        <authorList>
            <person name="Zhang R."/>
            <person name="Schippers A."/>
        </authorList>
    </citation>
    <scope>NUCLEOTIDE SEQUENCE [LARGE SCALE GENOMIC DNA]</scope>
    <source>
        <strain evidence="5 6">DSM 109850</strain>
    </source>
</reference>
<keyword evidence="3" id="KW-0119">Carbohydrate metabolism</keyword>
<comment type="function">
    <text evidence="1">Transcriptional repressor of xylose-utilizing enzymes.</text>
</comment>
<name>A0A7Y0Q448_9FIRM</name>
<sequence length="406" mass="42129">MRPLTASAPTMKRLNLAAILSVIRQAGPLPRTEIAERTGLTKATVTNLVGNLIAEGLVMEELPGRSTGGRRPVPVALNPRSRFVIGVDVGIHEVRVGATDLNAAPIVRQVFPLKRLTSPDQFLAILGDGVDTVLQHMLSVEGMTLDQWLGVGIGMHGIVDAEAGTAIFAPNFGLHNIPIRETLQERFKAPVFVDNDVRAMAAGERWFGSPGAGSDFLFVNVGLGVGAAVVVRGETLTGASGSAGEIGHTVVEPNGRPCACGKKGCLETVASGPSIARRGVEAVRGGIPSLIPEVAGGDLDSVTAYTIYQAASAGDSLARSLFNAAGTHLGNTIGQLVNALDPDAVIIGGGVSGAGIYFWHPLVQRVRQVAVETAGAHLRVMPSTVSDATLIGAATMVLHSLFSPKF</sequence>
<dbReference type="GO" id="GO:0003677">
    <property type="term" value="F:DNA binding"/>
    <property type="evidence" value="ECO:0007669"/>
    <property type="project" value="InterPro"/>
</dbReference>
<dbReference type="Pfam" id="PF12802">
    <property type="entry name" value="MarR_2"/>
    <property type="match status" value="1"/>
</dbReference>
<dbReference type="InterPro" id="IPR036388">
    <property type="entry name" value="WH-like_DNA-bd_sf"/>
</dbReference>
<dbReference type="SUPFAM" id="SSF53067">
    <property type="entry name" value="Actin-like ATPase domain"/>
    <property type="match status" value="1"/>
</dbReference>
<gene>
    <name evidence="5" type="ORF">HIJ39_10940</name>
</gene>
<protein>
    <submittedName>
        <fullName evidence="5">ROK family transcriptional regulator</fullName>
    </submittedName>
</protein>
<dbReference type="GO" id="GO:0006355">
    <property type="term" value="P:regulation of DNA-templated transcription"/>
    <property type="evidence" value="ECO:0007669"/>
    <property type="project" value="InterPro"/>
</dbReference>
<dbReference type="Proteomes" id="UP000533476">
    <property type="component" value="Unassembled WGS sequence"/>
</dbReference>
<dbReference type="RefSeq" id="WP_169099595.1">
    <property type="nucleotide sequence ID" value="NZ_JABBVZ010000033.1"/>
</dbReference>
<accession>A0A7Y0Q448</accession>
<feature type="domain" description="HTH marR-type" evidence="4">
    <location>
        <begin position="18"/>
        <end position="58"/>
    </location>
</feature>
<dbReference type="CDD" id="cd24076">
    <property type="entry name" value="ASKHA_ATPase_ROK_BsXylR-like"/>
    <property type="match status" value="1"/>
</dbReference>
<dbReference type="InterPro" id="IPR036390">
    <property type="entry name" value="WH_DNA-bd_sf"/>
</dbReference>
<dbReference type="InterPro" id="IPR049874">
    <property type="entry name" value="ROK_cs"/>
</dbReference>
<keyword evidence="6" id="KW-1185">Reference proteome</keyword>
<dbReference type="EMBL" id="JABBVZ010000033">
    <property type="protein sequence ID" value="NMP22864.1"/>
    <property type="molecule type" value="Genomic_DNA"/>
</dbReference>
<dbReference type="InterPro" id="IPR043129">
    <property type="entry name" value="ATPase_NBD"/>
</dbReference>
<comment type="similarity">
    <text evidence="2">Belongs to the ROK (NagC/XylR) family.</text>
</comment>
<dbReference type="InterPro" id="IPR000835">
    <property type="entry name" value="HTH_MarR-typ"/>
</dbReference>
<proteinExistence type="inferred from homology"/>